<evidence type="ECO:0000313" key="2">
    <source>
        <dbReference type="EMBL" id="GAN59207.1"/>
    </source>
</evidence>
<proteinExistence type="predicted"/>
<keyword evidence="5" id="KW-1185">Reference proteome</keyword>
<dbReference type="Pfam" id="PF02108">
    <property type="entry name" value="FliH"/>
    <property type="match status" value="1"/>
</dbReference>
<gene>
    <name evidence="2" type="ORF">Abci_002_084</name>
    <name evidence="3" type="ORF">ACI01nite_21870</name>
</gene>
<dbReference type="RefSeq" id="WP_048837305.1">
    <property type="nucleotide sequence ID" value="NZ_BAMV01000002.1"/>
</dbReference>
<dbReference type="AlphaFoldDB" id="A0A0D6MZL5"/>
<evidence type="ECO:0000259" key="1">
    <source>
        <dbReference type="Pfam" id="PF02108"/>
    </source>
</evidence>
<accession>A0A6N3SQB5</accession>
<name>A0A0D6MZL5_9PROT</name>
<dbReference type="EMBL" id="BAMV01000002">
    <property type="protein sequence ID" value="GAN59207.1"/>
    <property type="molecule type" value="Genomic_DNA"/>
</dbReference>
<feature type="domain" description="Flagellar assembly protein FliH/Type III secretion system HrpE" evidence="1">
    <location>
        <begin position="61"/>
        <end position="175"/>
    </location>
</feature>
<dbReference type="InterPro" id="IPR018035">
    <property type="entry name" value="Flagellar_FliH/T3SS_HrpE"/>
</dbReference>
<evidence type="ECO:0000313" key="5">
    <source>
        <dbReference type="Proteomes" id="UP000321891"/>
    </source>
</evidence>
<evidence type="ECO:0000313" key="4">
    <source>
        <dbReference type="Proteomes" id="UP000032671"/>
    </source>
</evidence>
<accession>A0A0D6MZL5</accession>
<dbReference type="Proteomes" id="UP000032671">
    <property type="component" value="Unassembled WGS sequence"/>
</dbReference>
<reference evidence="3 5" key="2">
    <citation type="submission" date="2019-07" db="EMBL/GenBank/DDBJ databases">
        <title>Whole genome shotgun sequence of Acetobacter cibinongensis NBRC 16605.</title>
        <authorList>
            <person name="Hosoyama A."/>
            <person name="Uohara A."/>
            <person name="Ohji S."/>
            <person name="Ichikawa N."/>
        </authorList>
    </citation>
    <scope>NUCLEOTIDE SEQUENCE [LARGE SCALE GENOMIC DNA]</scope>
    <source>
        <strain evidence="3 5">NBRC 16605</strain>
    </source>
</reference>
<protein>
    <recommendedName>
        <fullName evidence="1">Flagellar assembly protein FliH/Type III secretion system HrpE domain-containing protein</fullName>
    </recommendedName>
</protein>
<dbReference type="Proteomes" id="UP000321891">
    <property type="component" value="Unassembled WGS sequence"/>
</dbReference>
<organism evidence="2 4">
    <name type="scientific">Acetobacter cibinongensis</name>
    <dbReference type="NCBI Taxonomy" id="146475"/>
    <lineage>
        <taxon>Bacteria</taxon>
        <taxon>Pseudomonadati</taxon>
        <taxon>Pseudomonadota</taxon>
        <taxon>Alphaproteobacteria</taxon>
        <taxon>Acetobacterales</taxon>
        <taxon>Acetobacteraceae</taxon>
        <taxon>Acetobacter</taxon>
    </lineage>
</organism>
<dbReference type="EMBL" id="BJVU01000010">
    <property type="protein sequence ID" value="GEL59585.1"/>
    <property type="molecule type" value="Genomic_DNA"/>
</dbReference>
<reference evidence="2 4" key="1">
    <citation type="submission" date="2012-11" db="EMBL/GenBank/DDBJ databases">
        <title>Whole genome sequence of Acetobacter cibinongensis 4H-1.</title>
        <authorList>
            <person name="Azuma Y."/>
            <person name="Higashiura N."/>
            <person name="Hirakawa H."/>
            <person name="Matsushita K."/>
        </authorList>
    </citation>
    <scope>NUCLEOTIDE SEQUENCE [LARGE SCALE GENOMIC DNA]</scope>
    <source>
        <strain evidence="2 4">4H-1</strain>
    </source>
</reference>
<evidence type="ECO:0000313" key="3">
    <source>
        <dbReference type="EMBL" id="GEL59585.1"/>
    </source>
</evidence>
<sequence length="183" mass="19672">MGEPFSPYVIRAVRFNALKDAETIRAQAQAEAAACLEEAHRQAEAIRCAASVAADAARQEAYAQGQQEIAEHLQRYESSLADLSFLVARRLIDDLPRDEKLVRLVKTALADLPAQSGLVVRVAASQATAFRKAAQQTGSALATVSIVECSSLEPEECVLQHEQGQTSLGVTAQLRALWQGAVS</sequence>
<comment type="caution">
    <text evidence="2">The sequence shown here is derived from an EMBL/GenBank/DDBJ whole genome shotgun (WGS) entry which is preliminary data.</text>
</comment>
<dbReference type="STRING" id="1231339.Abci_002_084"/>